<dbReference type="InterPro" id="IPR037930">
    <property type="entry name" value="Tom40"/>
</dbReference>
<evidence type="ECO:0000256" key="2">
    <source>
        <dbReference type="ARBA" id="ARBA00004294"/>
    </source>
</evidence>
<dbReference type="GO" id="GO:0005741">
    <property type="term" value="C:mitochondrial outer membrane"/>
    <property type="evidence" value="ECO:0007669"/>
    <property type="project" value="UniProtKB-SubCell"/>
</dbReference>
<reference evidence="9" key="1">
    <citation type="submission" date="2015-11" db="EMBL/GenBank/DDBJ databases">
        <title>De novo transcriptome assembly of four potential Pierce s Disease insect vectors from Arizona vineyards.</title>
        <authorList>
            <person name="Tassone E.E."/>
        </authorList>
    </citation>
    <scope>NUCLEOTIDE SEQUENCE</scope>
</reference>
<evidence type="ECO:0000256" key="5">
    <source>
        <dbReference type="ARBA" id="ARBA00022692"/>
    </source>
</evidence>
<sequence>MGNKLTKVESSSSALPAPPPLPVAAVPVEPVVSPSFESPKSDLKIPRTNPGTMDDLHKPFNDIKPVVFDGLKFVINKGLSQNFQVTHNLTINSDEQNGYRFGTAFVGDQRIGPGDAVPVMSGETDLSGNMNGRFIHQM</sequence>
<evidence type="ECO:0000256" key="4">
    <source>
        <dbReference type="ARBA" id="ARBA00022452"/>
    </source>
</evidence>
<evidence type="ECO:0000256" key="7">
    <source>
        <dbReference type="ARBA" id="ARBA00023136"/>
    </source>
</evidence>
<dbReference type="AlphaFoldDB" id="A0A1B6H2B3"/>
<gene>
    <name evidence="9" type="ORF">g.50579</name>
</gene>
<organism evidence="9">
    <name type="scientific">Cuerna arida</name>
    <dbReference type="NCBI Taxonomy" id="1464854"/>
    <lineage>
        <taxon>Eukaryota</taxon>
        <taxon>Metazoa</taxon>
        <taxon>Ecdysozoa</taxon>
        <taxon>Arthropoda</taxon>
        <taxon>Hexapoda</taxon>
        <taxon>Insecta</taxon>
        <taxon>Pterygota</taxon>
        <taxon>Neoptera</taxon>
        <taxon>Paraneoptera</taxon>
        <taxon>Hemiptera</taxon>
        <taxon>Auchenorrhyncha</taxon>
        <taxon>Membracoidea</taxon>
        <taxon>Cicadellidae</taxon>
        <taxon>Cicadellinae</taxon>
        <taxon>Proconiini</taxon>
        <taxon>Cuerna</taxon>
    </lineage>
</organism>
<feature type="non-terminal residue" evidence="9">
    <location>
        <position position="138"/>
    </location>
</feature>
<evidence type="ECO:0000256" key="8">
    <source>
        <dbReference type="SAM" id="MobiDB-lite"/>
    </source>
</evidence>
<keyword evidence="7" id="KW-0472">Membrane</keyword>
<accession>A0A1B6H2B3</accession>
<protein>
    <submittedName>
        <fullName evidence="9">Uncharacterized protein</fullName>
    </submittedName>
</protein>
<dbReference type="InterPro" id="IPR027246">
    <property type="entry name" value="Porin_Euk/Tom40"/>
</dbReference>
<evidence type="ECO:0000256" key="6">
    <source>
        <dbReference type="ARBA" id="ARBA00022787"/>
    </source>
</evidence>
<keyword evidence="6" id="KW-1000">Mitochondrion outer membrane</keyword>
<dbReference type="EMBL" id="GECZ01000956">
    <property type="protein sequence ID" value="JAS68813.1"/>
    <property type="molecule type" value="Transcribed_RNA"/>
</dbReference>
<comment type="subcellular location">
    <subcellularLocation>
        <location evidence="1">Membrane</location>
        <topology evidence="1">Multi-pass membrane protein</topology>
    </subcellularLocation>
    <subcellularLocation>
        <location evidence="2">Mitochondrion outer membrane</location>
    </subcellularLocation>
</comment>
<evidence type="ECO:0000313" key="9">
    <source>
        <dbReference type="EMBL" id="JAS68813.1"/>
    </source>
</evidence>
<evidence type="ECO:0000256" key="1">
    <source>
        <dbReference type="ARBA" id="ARBA00004141"/>
    </source>
</evidence>
<proteinExistence type="predicted"/>
<name>A0A1B6H2B3_9HEMI</name>
<keyword evidence="6" id="KW-0496">Mitochondrion</keyword>
<keyword evidence="4" id="KW-1134">Transmembrane beta strand</keyword>
<dbReference type="PANTHER" id="PTHR10802">
    <property type="entry name" value="MITOCHONDRIAL IMPORT RECEPTOR SUBUNIT TOM40"/>
    <property type="match status" value="1"/>
</dbReference>
<feature type="compositionally biased region" description="Low complexity" evidence="8">
    <location>
        <begin position="23"/>
        <end position="35"/>
    </location>
</feature>
<evidence type="ECO:0000256" key="3">
    <source>
        <dbReference type="ARBA" id="ARBA00022448"/>
    </source>
</evidence>
<dbReference type="GO" id="GO:0008320">
    <property type="term" value="F:protein transmembrane transporter activity"/>
    <property type="evidence" value="ECO:0007669"/>
    <property type="project" value="InterPro"/>
</dbReference>
<dbReference type="Pfam" id="PF01459">
    <property type="entry name" value="Porin_3"/>
    <property type="match status" value="1"/>
</dbReference>
<keyword evidence="3" id="KW-0813">Transport</keyword>
<dbReference type="GO" id="GO:0030150">
    <property type="term" value="P:protein import into mitochondrial matrix"/>
    <property type="evidence" value="ECO:0007669"/>
    <property type="project" value="InterPro"/>
</dbReference>
<keyword evidence="5" id="KW-0812">Transmembrane</keyword>
<feature type="region of interest" description="Disordered" evidence="8">
    <location>
        <begin position="1"/>
        <end position="59"/>
    </location>
</feature>